<dbReference type="RefSeq" id="WP_073163789.1">
    <property type="nucleotide sequence ID" value="NZ_FQUW01000011.1"/>
</dbReference>
<protein>
    <submittedName>
        <fullName evidence="1">Uncharacterized protein</fullName>
    </submittedName>
</protein>
<gene>
    <name evidence="1" type="ORF">SAMN02745218_01070</name>
</gene>
<proteinExistence type="predicted"/>
<name>A0A1M4XF34_9FIRM</name>
<accession>A0A1M4XF34</accession>
<dbReference type="Proteomes" id="UP000184196">
    <property type="component" value="Unassembled WGS sequence"/>
</dbReference>
<evidence type="ECO:0000313" key="1">
    <source>
        <dbReference type="EMBL" id="SHE92011.1"/>
    </source>
</evidence>
<sequence>MNVVFNFPTAAWYVQELGLGTWTTGEIREQLLFYVPRLALRTINNAVMELVGLLERTPLGREINQGEVLPLRPRRVQRKGHVYPSVEALCFAACRLFEQEKRESLEIRENLLWPWVIFGCAQKYVLGQLLCHGQK</sequence>
<organism evidence="1 2">
    <name type="scientific">Desulfofundulus australicus DSM 11792</name>
    <dbReference type="NCBI Taxonomy" id="1121425"/>
    <lineage>
        <taxon>Bacteria</taxon>
        <taxon>Bacillati</taxon>
        <taxon>Bacillota</taxon>
        <taxon>Clostridia</taxon>
        <taxon>Eubacteriales</taxon>
        <taxon>Peptococcaceae</taxon>
        <taxon>Desulfofundulus</taxon>
    </lineage>
</organism>
<dbReference type="OrthoDB" id="747541at2"/>
<dbReference type="EMBL" id="FQUW01000011">
    <property type="protein sequence ID" value="SHE92011.1"/>
    <property type="molecule type" value="Genomic_DNA"/>
</dbReference>
<evidence type="ECO:0000313" key="2">
    <source>
        <dbReference type="Proteomes" id="UP000184196"/>
    </source>
</evidence>
<keyword evidence="2" id="KW-1185">Reference proteome</keyword>
<dbReference type="AlphaFoldDB" id="A0A1M4XF34"/>
<reference evidence="2" key="1">
    <citation type="submission" date="2016-11" db="EMBL/GenBank/DDBJ databases">
        <authorList>
            <person name="Varghese N."/>
            <person name="Submissions S."/>
        </authorList>
    </citation>
    <scope>NUCLEOTIDE SEQUENCE [LARGE SCALE GENOMIC DNA]</scope>
    <source>
        <strain evidence="2">DSM 11792</strain>
    </source>
</reference>